<dbReference type="EMBL" id="MKKK01000074">
    <property type="protein sequence ID" value="OEY91474.1"/>
    <property type="molecule type" value="Genomic_DNA"/>
</dbReference>
<reference evidence="3 4" key="1">
    <citation type="submission" date="2016-09" db="EMBL/GenBank/DDBJ databases">
        <authorList>
            <person name="Capua I."/>
            <person name="De Benedictis P."/>
            <person name="Joannis T."/>
            <person name="Lombin L.H."/>
            <person name="Cattoli G."/>
        </authorList>
    </citation>
    <scope>NUCLEOTIDE SEQUENCE [LARGE SCALE GENOMIC DNA]</scope>
    <source>
        <strain evidence="3 4">ANC 4671</strain>
    </source>
</reference>
<dbReference type="RefSeq" id="WP_070071089.1">
    <property type="nucleotide sequence ID" value="NZ_MKKK01000074.1"/>
</dbReference>
<dbReference type="Proteomes" id="UP000185895">
    <property type="component" value="Unassembled WGS sequence"/>
</dbReference>
<name>A0A1E7QWI7_9GAMM</name>
<organism evidence="3 4">
    <name type="scientific">Acinetobacter qingfengensis</name>
    <dbReference type="NCBI Taxonomy" id="1262585"/>
    <lineage>
        <taxon>Bacteria</taxon>
        <taxon>Pseudomonadati</taxon>
        <taxon>Pseudomonadota</taxon>
        <taxon>Gammaproteobacteria</taxon>
        <taxon>Moraxellales</taxon>
        <taxon>Moraxellaceae</taxon>
        <taxon>Acinetobacter</taxon>
    </lineage>
</organism>
<sequence>MKRLVQAITFSLASAFAVTSAMAAPQQQDQQHQTAPQQHKQSTQQQKQVTPAQQKKQIKPSRDWKAGAKVPVAYQKKAYKVDYKAHKLPAPAKGQQWLKVNGEYVLVKTANHQIIKVKR</sequence>
<evidence type="ECO:0000256" key="2">
    <source>
        <dbReference type="SAM" id="SignalP"/>
    </source>
</evidence>
<feature type="region of interest" description="Disordered" evidence="1">
    <location>
        <begin position="21"/>
        <end position="68"/>
    </location>
</feature>
<feature type="chain" id="PRO_5009200930" description="RcnB family protein" evidence="2">
    <location>
        <begin position="24"/>
        <end position="119"/>
    </location>
</feature>
<keyword evidence="2" id="KW-0732">Signal</keyword>
<evidence type="ECO:0000313" key="4">
    <source>
        <dbReference type="Proteomes" id="UP000185895"/>
    </source>
</evidence>
<proteinExistence type="predicted"/>
<keyword evidence="4" id="KW-1185">Reference proteome</keyword>
<comment type="caution">
    <text evidence="3">The sequence shown here is derived from an EMBL/GenBank/DDBJ whole genome shotgun (WGS) entry which is preliminary data.</text>
</comment>
<gene>
    <name evidence="3" type="ORF">BJI46_06990</name>
</gene>
<evidence type="ECO:0000256" key="1">
    <source>
        <dbReference type="SAM" id="MobiDB-lite"/>
    </source>
</evidence>
<dbReference type="Gene3D" id="3.10.450.160">
    <property type="entry name" value="inner membrane protein cigr"/>
    <property type="match status" value="1"/>
</dbReference>
<evidence type="ECO:0000313" key="3">
    <source>
        <dbReference type="EMBL" id="OEY91474.1"/>
    </source>
</evidence>
<dbReference type="AlphaFoldDB" id="A0A1E7QWI7"/>
<feature type="compositionally biased region" description="Low complexity" evidence="1">
    <location>
        <begin position="21"/>
        <end position="55"/>
    </location>
</feature>
<dbReference type="Pfam" id="PF11776">
    <property type="entry name" value="RcnB"/>
    <property type="match status" value="1"/>
</dbReference>
<evidence type="ECO:0008006" key="5">
    <source>
        <dbReference type="Google" id="ProtNLM"/>
    </source>
</evidence>
<accession>A0A1E7QWI7</accession>
<protein>
    <recommendedName>
        <fullName evidence="5">RcnB family protein</fullName>
    </recommendedName>
</protein>
<dbReference type="InterPro" id="IPR024572">
    <property type="entry name" value="RcnB"/>
</dbReference>
<feature type="signal peptide" evidence="2">
    <location>
        <begin position="1"/>
        <end position="23"/>
    </location>
</feature>